<dbReference type="GO" id="GO:0043565">
    <property type="term" value="F:sequence-specific DNA binding"/>
    <property type="evidence" value="ECO:0007669"/>
    <property type="project" value="InterPro"/>
</dbReference>
<dbReference type="Gene3D" id="1.10.10.60">
    <property type="entry name" value="Homeodomain-like"/>
    <property type="match status" value="1"/>
</dbReference>
<dbReference type="GO" id="GO:0003700">
    <property type="term" value="F:DNA-binding transcription factor activity"/>
    <property type="evidence" value="ECO:0007669"/>
    <property type="project" value="InterPro"/>
</dbReference>
<dbReference type="Pfam" id="PF12833">
    <property type="entry name" value="HTH_18"/>
    <property type="match status" value="1"/>
</dbReference>
<dbReference type="InterPro" id="IPR009057">
    <property type="entry name" value="Homeodomain-like_sf"/>
</dbReference>
<dbReference type="InterPro" id="IPR003313">
    <property type="entry name" value="AraC-bd"/>
</dbReference>
<gene>
    <name evidence="5" type="ORF">GC722_09570</name>
</gene>
<dbReference type="InterPro" id="IPR037923">
    <property type="entry name" value="HTH-like"/>
</dbReference>
<dbReference type="PANTHER" id="PTHR46796:SF2">
    <property type="entry name" value="TRANSCRIPTIONAL REGULATORY PROTEIN"/>
    <property type="match status" value="1"/>
</dbReference>
<keyword evidence="6" id="KW-1185">Reference proteome</keyword>
<protein>
    <submittedName>
        <fullName evidence="5">Helix-turn-helix domain-containing protein</fullName>
    </submittedName>
</protein>
<evidence type="ECO:0000256" key="2">
    <source>
        <dbReference type="ARBA" id="ARBA00023125"/>
    </source>
</evidence>
<evidence type="ECO:0000313" key="6">
    <source>
        <dbReference type="Proteomes" id="UP000435304"/>
    </source>
</evidence>
<dbReference type="SMART" id="SM00342">
    <property type="entry name" value="HTH_ARAC"/>
    <property type="match status" value="1"/>
</dbReference>
<organism evidence="5 6">
    <name type="scientific">Auraticoccus cholistanensis</name>
    <dbReference type="NCBI Taxonomy" id="2656650"/>
    <lineage>
        <taxon>Bacteria</taxon>
        <taxon>Bacillati</taxon>
        <taxon>Actinomycetota</taxon>
        <taxon>Actinomycetes</taxon>
        <taxon>Propionibacteriales</taxon>
        <taxon>Propionibacteriaceae</taxon>
        <taxon>Auraticoccus</taxon>
    </lineage>
</organism>
<dbReference type="InterPro" id="IPR018060">
    <property type="entry name" value="HTH_AraC"/>
</dbReference>
<evidence type="ECO:0000256" key="3">
    <source>
        <dbReference type="ARBA" id="ARBA00023163"/>
    </source>
</evidence>
<comment type="caution">
    <text evidence="5">The sequence shown here is derived from an EMBL/GenBank/DDBJ whole genome shotgun (WGS) entry which is preliminary data.</text>
</comment>
<dbReference type="Proteomes" id="UP000435304">
    <property type="component" value="Unassembled WGS sequence"/>
</dbReference>
<dbReference type="PANTHER" id="PTHR46796">
    <property type="entry name" value="HTH-TYPE TRANSCRIPTIONAL ACTIVATOR RHAS-RELATED"/>
    <property type="match status" value="1"/>
</dbReference>
<dbReference type="EMBL" id="WPCU01000005">
    <property type="protein sequence ID" value="MVA76272.1"/>
    <property type="molecule type" value="Genomic_DNA"/>
</dbReference>
<accession>A0A6A9UXB1</accession>
<keyword evidence="2" id="KW-0238">DNA-binding</keyword>
<dbReference type="SUPFAM" id="SSF46689">
    <property type="entry name" value="Homeodomain-like"/>
    <property type="match status" value="1"/>
</dbReference>
<evidence type="ECO:0000256" key="1">
    <source>
        <dbReference type="ARBA" id="ARBA00023015"/>
    </source>
</evidence>
<dbReference type="Pfam" id="PF02311">
    <property type="entry name" value="AraC_binding"/>
    <property type="match status" value="1"/>
</dbReference>
<sequence length="280" mass="31077">MSQVRAWRPPVPGITEVLHARFVDHAYPAHTHDTWTLLVVDDGAVVYDLDRHRHDTSRSQVTVLPPGVPHDGRPATGHGFRKRVVYLDAGVLGRERTGRAVDHPGWVDPELRAGLDQLHRVLADPAETFEAESRLALVVERLRLHLPQRGEHPGTAAAASRRRLARDLRELLDAHLVTGMTLAQAGRLLQAPESGLVRAFTREYGIPPHRYLTGRRLDRARRLLLAGEPAAEVAVAVGFHDQAHLTRHFRRLLGVPPGRFARDAAALRPGCRPPPGRAPR</sequence>
<proteinExistence type="predicted"/>
<feature type="domain" description="HTH araC/xylS-type" evidence="4">
    <location>
        <begin position="166"/>
        <end position="263"/>
    </location>
</feature>
<reference evidence="5 6" key="1">
    <citation type="submission" date="2019-12" db="EMBL/GenBank/DDBJ databases">
        <title>Auraticoccus cholistani sp. nov., an actinomycete isolated from soil of Cholistan desert.</title>
        <authorList>
            <person name="Cheema M.T."/>
        </authorList>
    </citation>
    <scope>NUCLEOTIDE SEQUENCE [LARGE SCALE GENOMIC DNA]</scope>
    <source>
        <strain evidence="5 6">F435</strain>
    </source>
</reference>
<keyword evidence="3" id="KW-0804">Transcription</keyword>
<dbReference type="SUPFAM" id="SSF51215">
    <property type="entry name" value="Regulatory protein AraC"/>
    <property type="match status" value="1"/>
</dbReference>
<dbReference type="InterPro" id="IPR050204">
    <property type="entry name" value="AraC_XylS_family_regulators"/>
</dbReference>
<evidence type="ECO:0000313" key="5">
    <source>
        <dbReference type="EMBL" id="MVA76272.1"/>
    </source>
</evidence>
<keyword evidence="1" id="KW-0805">Transcription regulation</keyword>
<dbReference type="AlphaFoldDB" id="A0A6A9UXB1"/>
<dbReference type="PROSITE" id="PS01124">
    <property type="entry name" value="HTH_ARAC_FAMILY_2"/>
    <property type="match status" value="1"/>
</dbReference>
<name>A0A6A9UXB1_9ACTN</name>
<evidence type="ECO:0000259" key="4">
    <source>
        <dbReference type="PROSITE" id="PS01124"/>
    </source>
</evidence>